<dbReference type="Proteomes" id="UP000245998">
    <property type="component" value="Unassembled WGS sequence"/>
</dbReference>
<gene>
    <name evidence="1" type="ORF">DCC39_17820</name>
</gene>
<protein>
    <submittedName>
        <fullName evidence="1">Uncharacterized protein</fullName>
    </submittedName>
</protein>
<comment type="caution">
    <text evidence="1">The sequence shown here is derived from an EMBL/GenBank/DDBJ whole genome shotgun (WGS) entry which is preliminary data.</text>
</comment>
<name>A0A2U1JKV1_9BACI</name>
<dbReference type="AlphaFoldDB" id="A0A2U1JKV1"/>
<keyword evidence="2" id="KW-1185">Reference proteome</keyword>
<evidence type="ECO:0000313" key="2">
    <source>
        <dbReference type="Proteomes" id="UP000245998"/>
    </source>
</evidence>
<dbReference type="RefSeq" id="WP_116556240.1">
    <property type="nucleotide sequence ID" value="NZ_QCZG01000064.1"/>
</dbReference>
<accession>A0A2U1JKV1</accession>
<proteinExistence type="predicted"/>
<sequence>MLYQKNWKNFIAYDYEKFKVDINQFIEKNNVKGIWRNNSGSWMLSNQKGYSYTSSHPVQFHLKITKATASPFERFLINFTGNGKSLENLCFIEIVVQDKENFPKIQLLFSQFFNQLDKKPWDLQKHPMFQFAWILKMKVKKRWEKFLVDHGN</sequence>
<dbReference type="EMBL" id="QCZG01000064">
    <property type="protein sequence ID" value="PWA05787.1"/>
    <property type="molecule type" value="Genomic_DNA"/>
</dbReference>
<evidence type="ECO:0000313" key="1">
    <source>
        <dbReference type="EMBL" id="PWA05787.1"/>
    </source>
</evidence>
<organism evidence="1 2">
    <name type="scientific">Pueribacillus theae</name>
    <dbReference type="NCBI Taxonomy" id="2171751"/>
    <lineage>
        <taxon>Bacteria</taxon>
        <taxon>Bacillati</taxon>
        <taxon>Bacillota</taxon>
        <taxon>Bacilli</taxon>
        <taxon>Bacillales</taxon>
        <taxon>Bacillaceae</taxon>
        <taxon>Pueribacillus</taxon>
    </lineage>
</organism>
<reference evidence="1 2" key="1">
    <citation type="submission" date="2018-04" db="EMBL/GenBank/DDBJ databases">
        <title>Camelliibacillus theae gen. nov., sp. nov., isolated from Pu'er tea.</title>
        <authorList>
            <person name="Niu L."/>
        </authorList>
    </citation>
    <scope>NUCLEOTIDE SEQUENCE [LARGE SCALE GENOMIC DNA]</scope>
    <source>
        <strain evidence="1 2">T8</strain>
    </source>
</reference>